<dbReference type="InterPro" id="IPR001926">
    <property type="entry name" value="TrpB-like_PALP"/>
</dbReference>
<dbReference type="InterPro" id="IPR036052">
    <property type="entry name" value="TrpB-like_PALP_sf"/>
</dbReference>
<evidence type="ECO:0000259" key="6">
    <source>
        <dbReference type="Pfam" id="PF00291"/>
    </source>
</evidence>
<dbReference type="Proteomes" id="UP000238442">
    <property type="component" value="Chromosome"/>
</dbReference>
<evidence type="ECO:0000256" key="5">
    <source>
        <dbReference type="PIRSR" id="PIRSR006278-2"/>
    </source>
</evidence>
<dbReference type="AlphaFoldDB" id="A0A2S0I063"/>
<feature type="domain" description="Tryptophan synthase beta chain-like PALP" evidence="6">
    <location>
        <begin position="13"/>
        <end position="276"/>
    </location>
</feature>
<proteinExistence type="inferred from homology"/>
<feature type="modified residue" description="N6-(pyridoxal phosphate)lysine" evidence="5">
    <location>
        <position position="33"/>
    </location>
</feature>
<dbReference type="OrthoDB" id="9801249at2"/>
<dbReference type="SUPFAM" id="SSF53686">
    <property type="entry name" value="Tryptophan synthase beta subunit-like PLP-dependent enzymes"/>
    <property type="match status" value="1"/>
</dbReference>
<name>A0A2S0I063_9FLAO</name>
<dbReference type="InterPro" id="IPR027278">
    <property type="entry name" value="ACCD_DCysDesulf"/>
</dbReference>
<dbReference type="GO" id="GO:0019148">
    <property type="term" value="F:D-cysteine desulfhydrase activity"/>
    <property type="evidence" value="ECO:0007669"/>
    <property type="project" value="TreeGrafter"/>
</dbReference>
<comment type="cofactor">
    <cofactor evidence="1">
        <name>pyridoxal 5'-phosphate</name>
        <dbReference type="ChEBI" id="CHEBI:597326"/>
    </cofactor>
</comment>
<dbReference type="PANTHER" id="PTHR43780">
    <property type="entry name" value="1-AMINOCYCLOPROPANE-1-CARBOXYLATE DEAMINASE-RELATED"/>
    <property type="match status" value="1"/>
</dbReference>
<comment type="similarity">
    <text evidence="2">Belongs to the ACC deaminase/D-cysteine desulfhydrase family.</text>
</comment>
<organism evidence="7 8">
    <name type="scientific">Pukyongia salina</name>
    <dbReference type="NCBI Taxonomy" id="2094025"/>
    <lineage>
        <taxon>Bacteria</taxon>
        <taxon>Pseudomonadati</taxon>
        <taxon>Bacteroidota</taxon>
        <taxon>Flavobacteriia</taxon>
        <taxon>Flavobacteriales</taxon>
        <taxon>Flavobacteriaceae</taxon>
        <taxon>Pukyongia</taxon>
    </lineage>
</organism>
<evidence type="ECO:0000313" key="8">
    <source>
        <dbReference type="Proteomes" id="UP000238442"/>
    </source>
</evidence>
<evidence type="ECO:0000256" key="4">
    <source>
        <dbReference type="PIRSR" id="PIRSR006278-1"/>
    </source>
</evidence>
<evidence type="ECO:0000256" key="2">
    <source>
        <dbReference type="ARBA" id="ARBA00008639"/>
    </source>
</evidence>
<dbReference type="PIRSF" id="PIRSF006278">
    <property type="entry name" value="ACCD_DCysDesulf"/>
    <property type="match status" value="1"/>
</dbReference>
<dbReference type="PANTHER" id="PTHR43780:SF2">
    <property type="entry name" value="1-AMINOCYCLOPROPANE-1-CARBOXYLATE DEAMINASE-RELATED"/>
    <property type="match status" value="1"/>
</dbReference>
<sequence>MNEEILLEPFSISGYSLFLKREDQIHSEVSGNKFRKLKYLFEDMRATHKRAILTFGGAFSNHIAATASAGKLFSIPTVGVIRGEELEPYIESNPTLQYASRCGMRLIFMSRSDYKDKDQGEVLKRYIRDLHDYYIIPEGGTSQLAVKGCSEILSDTDVEFDHVAVAVGTGGTFAGILNSLQPHQEGIGFSVLNGTFQKEILDKFSSNSKYQLTDRYNFGGYAKIDSELVRFINKFKELTNIQLDPVYTAKMMYGIMNLMKAGYFRKNSRILAIHTGGLQGINGMNLRLKSKNLPQIEI</sequence>
<evidence type="ECO:0000313" key="7">
    <source>
        <dbReference type="EMBL" id="AVI52311.1"/>
    </source>
</evidence>
<evidence type="ECO:0000256" key="3">
    <source>
        <dbReference type="ARBA" id="ARBA00022898"/>
    </source>
</evidence>
<dbReference type="Gene3D" id="3.40.50.1100">
    <property type="match status" value="2"/>
</dbReference>
<dbReference type="KEGG" id="aue:C5O00_02920"/>
<dbReference type="Pfam" id="PF00291">
    <property type="entry name" value="PALP"/>
    <property type="match status" value="1"/>
</dbReference>
<keyword evidence="8" id="KW-1185">Reference proteome</keyword>
<keyword evidence="3 5" id="KW-0663">Pyridoxal phosphate</keyword>
<reference evidence="7 8" key="1">
    <citation type="submission" date="2018-02" db="EMBL/GenBank/DDBJ databases">
        <title>Genomic analysis of the strain RR4-38 isolated from a seawater recirculating aquaculture system.</title>
        <authorList>
            <person name="Kim Y.-S."/>
            <person name="Jang Y.H."/>
            <person name="Kim K.-H."/>
        </authorList>
    </citation>
    <scope>NUCLEOTIDE SEQUENCE [LARGE SCALE GENOMIC DNA]</scope>
    <source>
        <strain evidence="7 8">RR4-38</strain>
    </source>
</reference>
<feature type="active site" description="Nucleophile" evidence="4">
    <location>
        <position position="60"/>
    </location>
</feature>
<dbReference type="EMBL" id="CP027062">
    <property type="protein sequence ID" value="AVI52311.1"/>
    <property type="molecule type" value="Genomic_DNA"/>
</dbReference>
<accession>A0A2S0I063</accession>
<protein>
    <submittedName>
        <fullName evidence="7">1-aminocyclopropane-1-carboxylate deaminase</fullName>
    </submittedName>
</protein>
<evidence type="ECO:0000256" key="1">
    <source>
        <dbReference type="ARBA" id="ARBA00001933"/>
    </source>
</evidence>
<gene>
    <name evidence="7" type="ORF">C5O00_02920</name>
</gene>